<dbReference type="EMBL" id="FR824048">
    <property type="protein sequence ID" value="CCA14271.1"/>
    <property type="molecule type" value="Genomic_DNA"/>
</dbReference>
<protein>
    <submittedName>
        <fullName evidence="1">AlNc14C3G379 protein</fullName>
    </submittedName>
</protein>
<proteinExistence type="predicted"/>
<dbReference type="HOGENOM" id="CLU_3018250_0_0_1"/>
<name>F0VZQ0_9STRA</name>
<organism evidence="1">
    <name type="scientific">Albugo laibachii Nc14</name>
    <dbReference type="NCBI Taxonomy" id="890382"/>
    <lineage>
        <taxon>Eukaryota</taxon>
        <taxon>Sar</taxon>
        <taxon>Stramenopiles</taxon>
        <taxon>Oomycota</taxon>
        <taxon>Peronosporomycetes</taxon>
        <taxon>Albuginales</taxon>
        <taxon>Albuginaceae</taxon>
        <taxon>Albugo</taxon>
    </lineage>
</organism>
<sequence length="56" mass="6420">MSGTNRRNLPSRKALTSSLTCVGMRMNRLPCMAVDHVIWSISHYFFLPNDNQKLNP</sequence>
<accession>F0VZQ0</accession>
<reference evidence="1" key="2">
    <citation type="submission" date="2011-02" db="EMBL/GenBank/DDBJ databases">
        <authorList>
            <person name="MacLean D."/>
        </authorList>
    </citation>
    <scope>NUCLEOTIDE SEQUENCE</scope>
</reference>
<evidence type="ECO:0000313" key="1">
    <source>
        <dbReference type="EMBL" id="CCA14271.1"/>
    </source>
</evidence>
<gene>
    <name evidence="1" type="primary">AlNc14C3G379</name>
    <name evidence="1" type="ORF">ALNC14_004140</name>
</gene>
<reference evidence="1" key="1">
    <citation type="journal article" date="2011" name="PLoS Biol.">
        <title>Gene gain and loss during evolution of obligate parasitism in the white rust pathogen of Arabidopsis thaliana.</title>
        <authorList>
            <person name="Kemen E."/>
            <person name="Gardiner A."/>
            <person name="Schultz-Larsen T."/>
            <person name="Kemen A.C."/>
            <person name="Balmuth A.L."/>
            <person name="Robert-Seilaniantz A."/>
            <person name="Bailey K."/>
            <person name="Holub E."/>
            <person name="Studholme D.J."/>
            <person name="Maclean D."/>
            <person name="Jones J.D."/>
        </authorList>
    </citation>
    <scope>NUCLEOTIDE SEQUENCE</scope>
</reference>
<dbReference type="AlphaFoldDB" id="F0VZQ0"/>